<feature type="compositionally biased region" description="Polar residues" evidence="1">
    <location>
        <begin position="77"/>
        <end position="88"/>
    </location>
</feature>
<accession>A0AAQ3XE86</accession>
<organism evidence="2 3">
    <name type="scientific">Paspalum notatum var. saurae</name>
    <dbReference type="NCBI Taxonomy" id="547442"/>
    <lineage>
        <taxon>Eukaryota</taxon>
        <taxon>Viridiplantae</taxon>
        <taxon>Streptophyta</taxon>
        <taxon>Embryophyta</taxon>
        <taxon>Tracheophyta</taxon>
        <taxon>Spermatophyta</taxon>
        <taxon>Magnoliopsida</taxon>
        <taxon>Liliopsida</taxon>
        <taxon>Poales</taxon>
        <taxon>Poaceae</taxon>
        <taxon>PACMAD clade</taxon>
        <taxon>Panicoideae</taxon>
        <taxon>Andropogonodae</taxon>
        <taxon>Paspaleae</taxon>
        <taxon>Paspalinae</taxon>
        <taxon>Paspalum</taxon>
    </lineage>
</organism>
<evidence type="ECO:0000313" key="3">
    <source>
        <dbReference type="Proteomes" id="UP001341281"/>
    </source>
</evidence>
<reference evidence="2 3" key="1">
    <citation type="submission" date="2024-02" db="EMBL/GenBank/DDBJ databases">
        <title>High-quality chromosome-scale genome assembly of Pensacola bahiagrass (Paspalum notatum Flugge var. saurae).</title>
        <authorList>
            <person name="Vega J.M."/>
            <person name="Podio M."/>
            <person name="Orjuela J."/>
            <person name="Siena L.A."/>
            <person name="Pessino S.C."/>
            <person name="Combes M.C."/>
            <person name="Mariac C."/>
            <person name="Albertini E."/>
            <person name="Pupilli F."/>
            <person name="Ortiz J.P.A."/>
            <person name="Leblanc O."/>
        </authorList>
    </citation>
    <scope>NUCLEOTIDE SEQUENCE [LARGE SCALE GENOMIC DNA]</scope>
    <source>
        <strain evidence="2">R1</strain>
        <tissue evidence="2">Leaf</tissue>
    </source>
</reference>
<protein>
    <submittedName>
        <fullName evidence="2">Uncharacterized protein</fullName>
    </submittedName>
</protein>
<feature type="compositionally biased region" description="Low complexity" evidence="1">
    <location>
        <begin position="46"/>
        <end position="64"/>
    </location>
</feature>
<dbReference type="EMBL" id="CP144753">
    <property type="protein sequence ID" value="WVZ93072.1"/>
    <property type="molecule type" value="Genomic_DNA"/>
</dbReference>
<sequence length="128" mass="12337">MGSTGAGSKAQGRRQPVASQRGGAERRRAEQRSRGPAGRVTRGASTVGAQAGGRAAAVAAGTGREPPSRGREESGAESRSTGVTSLRQQGAGKVASDVGRGYPRAGGGGQGSRGGAVAAHGCVNGGGA</sequence>
<evidence type="ECO:0000313" key="2">
    <source>
        <dbReference type="EMBL" id="WVZ93072.1"/>
    </source>
</evidence>
<gene>
    <name evidence="2" type="ORF">U9M48_039085</name>
</gene>
<evidence type="ECO:0000256" key="1">
    <source>
        <dbReference type="SAM" id="MobiDB-lite"/>
    </source>
</evidence>
<keyword evidence="3" id="KW-1185">Reference proteome</keyword>
<feature type="compositionally biased region" description="Basic and acidic residues" evidence="1">
    <location>
        <begin position="23"/>
        <end position="33"/>
    </location>
</feature>
<dbReference type="AlphaFoldDB" id="A0AAQ3XE86"/>
<feature type="region of interest" description="Disordered" evidence="1">
    <location>
        <begin position="1"/>
        <end position="128"/>
    </location>
</feature>
<feature type="compositionally biased region" description="Gly residues" evidence="1">
    <location>
        <begin position="104"/>
        <end position="114"/>
    </location>
</feature>
<feature type="compositionally biased region" description="Basic and acidic residues" evidence="1">
    <location>
        <begin position="66"/>
        <end position="76"/>
    </location>
</feature>
<proteinExistence type="predicted"/>
<dbReference type="Proteomes" id="UP001341281">
    <property type="component" value="Chromosome 09"/>
</dbReference>
<name>A0AAQ3XE86_PASNO</name>